<sequence length="280" mass="30662">MNDSRFLRALGARTAGFTLVELLVVISIIAVLIGLLLPAVQAARGAARRIQCSSNLKQMGIALVMYTDTHGLLPPSSLYNYNLPASPANPKRYWFGDVLETKGPNGLPDLDLTTGALMPFMETQTAVQRCPDFDPAMFSLRYSGASSGYGYNYKYLGFGWNQMGIPYSYPLSKISTTSRTIAFGDSAQVNDWAFGPGQAKLEENYALEAPSSQYPTVHFRHRVTANLLYLDGHVEAQRPARNPLATWWSPAGLNLVEQSHLHDIGTDDALFNGIGPLGDR</sequence>
<proteinExistence type="predicted"/>
<dbReference type="NCBIfam" id="TIGR02532">
    <property type="entry name" value="IV_pilin_GFxxxE"/>
    <property type="match status" value="1"/>
</dbReference>
<dbReference type="PANTHER" id="PTHR30093:SF2">
    <property type="entry name" value="TYPE II SECRETION SYSTEM PROTEIN H"/>
    <property type="match status" value="1"/>
</dbReference>
<dbReference type="SUPFAM" id="SSF54523">
    <property type="entry name" value="Pili subunits"/>
    <property type="match status" value="1"/>
</dbReference>
<dbReference type="Pfam" id="PF07963">
    <property type="entry name" value="N_methyl"/>
    <property type="match status" value="1"/>
</dbReference>
<dbReference type="PROSITE" id="PS00409">
    <property type="entry name" value="PROKAR_NTER_METHYL"/>
    <property type="match status" value="1"/>
</dbReference>
<evidence type="ECO:0000313" key="3">
    <source>
        <dbReference type="EMBL" id="XBH08009.1"/>
    </source>
</evidence>
<dbReference type="InterPro" id="IPR012902">
    <property type="entry name" value="N_methyl_site"/>
</dbReference>
<name>A0AAU7CRM4_9BACT</name>
<evidence type="ECO:0000256" key="1">
    <source>
        <dbReference type="SAM" id="Phobius"/>
    </source>
</evidence>
<dbReference type="PANTHER" id="PTHR30093">
    <property type="entry name" value="GENERAL SECRETION PATHWAY PROTEIN G"/>
    <property type="match status" value="1"/>
</dbReference>
<dbReference type="RefSeq" id="WP_406700846.1">
    <property type="nucleotide sequence ID" value="NZ_CP155447.1"/>
</dbReference>
<keyword evidence="1" id="KW-0812">Transmembrane</keyword>
<accession>A0AAU7CRM4</accession>
<protein>
    <submittedName>
        <fullName evidence="3">Type II secretion system protein</fullName>
    </submittedName>
</protein>
<dbReference type="InterPro" id="IPR011453">
    <property type="entry name" value="DUF1559"/>
</dbReference>
<organism evidence="3">
    <name type="scientific">Singulisphaera sp. Ch08</name>
    <dbReference type="NCBI Taxonomy" id="3120278"/>
    <lineage>
        <taxon>Bacteria</taxon>
        <taxon>Pseudomonadati</taxon>
        <taxon>Planctomycetota</taxon>
        <taxon>Planctomycetia</taxon>
        <taxon>Isosphaerales</taxon>
        <taxon>Isosphaeraceae</taxon>
        <taxon>Singulisphaera</taxon>
    </lineage>
</organism>
<dbReference type="Gene3D" id="3.30.700.10">
    <property type="entry name" value="Glycoprotein, Type 4 Pilin"/>
    <property type="match status" value="1"/>
</dbReference>
<feature type="domain" description="DUF1559" evidence="2">
    <location>
        <begin position="41"/>
        <end position="128"/>
    </location>
</feature>
<keyword evidence="1" id="KW-0472">Membrane</keyword>
<dbReference type="InterPro" id="IPR045584">
    <property type="entry name" value="Pilin-like"/>
</dbReference>
<dbReference type="EMBL" id="CP155447">
    <property type="protein sequence ID" value="XBH08009.1"/>
    <property type="molecule type" value="Genomic_DNA"/>
</dbReference>
<reference evidence="3" key="1">
    <citation type="submission" date="2024-05" db="EMBL/GenBank/DDBJ databases">
        <title>Planctomycetes of the genus Singulisphaera possess chitinolytic capabilities.</title>
        <authorList>
            <person name="Ivanova A."/>
        </authorList>
    </citation>
    <scope>NUCLEOTIDE SEQUENCE</scope>
    <source>
        <strain evidence="3">Ch08T</strain>
    </source>
</reference>
<dbReference type="AlphaFoldDB" id="A0AAU7CRM4"/>
<keyword evidence="1" id="KW-1133">Transmembrane helix</keyword>
<dbReference type="Pfam" id="PF07596">
    <property type="entry name" value="SBP_bac_10"/>
    <property type="match status" value="1"/>
</dbReference>
<gene>
    <name evidence="3" type="ORF">V5E97_18830</name>
</gene>
<evidence type="ECO:0000259" key="2">
    <source>
        <dbReference type="Pfam" id="PF07596"/>
    </source>
</evidence>
<feature type="transmembrane region" description="Helical" evidence="1">
    <location>
        <begin position="20"/>
        <end position="40"/>
    </location>
</feature>